<evidence type="ECO:0000256" key="12">
    <source>
        <dbReference type="HAMAP-Rule" id="MF_00388"/>
    </source>
</evidence>
<evidence type="ECO:0000256" key="9">
    <source>
        <dbReference type="ARBA" id="ARBA00022833"/>
    </source>
</evidence>
<dbReference type="GO" id="GO:0009245">
    <property type="term" value="P:lipid A biosynthetic process"/>
    <property type="evidence" value="ECO:0007669"/>
    <property type="project" value="UniProtKB-UniRule"/>
</dbReference>
<comment type="pathway">
    <text evidence="3 12">Glycolipid biosynthesis; lipid IV(A) biosynthesis; lipid IV(A) from (3R)-3-hydroxytetradecanoyl-[acyl-carrier-protein] and UDP-N-acetyl-alpha-D-glucosamine: step 2/6.</text>
</comment>
<dbReference type="PANTHER" id="PTHR33694:SF1">
    <property type="entry name" value="UDP-3-O-ACYL-N-ACETYLGLUCOSAMINE DEACETYLASE 1, MITOCHONDRIAL-RELATED"/>
    <property type="match status" value="1"/>
</dbReference>
<comment type="similarity">
    <text evidence="12">Belongs to the LpxC family.</text>
</comment>
<proteinExistence type="inferred from homology"/>
<evidence type="ECO:0000256" key="8">
    <source>
        <dbReference type="ARBA" id="ARBA00022801"/>
    </source>
</evidence>
<evidence type="ECO:0000313" key="13">
    <source>
        <dbReference type="EMBL" id="NDW03300.1"/>
    </source>
</evidence>
<dbReference type="Gene3D" id="3.30.1700.10">
    <property type="entry name" value="lpxc deacetylase, domain 2"/>
    <property type="match status" value="1"/>
</dbReference>
<dbReference type="UniPathway" id="UPA00359">
    <property type="reaction ID" value="UER00478"/>
</dbReference>
<comment type="function">
    <text evidence="2 12">Catalyzes the hydrolysis of UDP-3-O-myristoyl-N-acetylglucosamine to form UDP-3-O-myristoylglucosamine and acetate, the committed step in lipid A biosynthesis.</text>
</comment>
<feature type="binding site" evidence="12">
    <location>
        <position position="81"/>
    </location>
    <ligand>
        <name>Zn(2+)</name>
        <dbReference type="ChEBI" id="CHEBI:29105"/>
    </ligand>
</feature>
<keyword evidence="14" id="KW-1185">Reference proteome</keyword>
<comment type="caution">
    <text evidence="13">The sequence shown here is derived from an EMBL/GenBank/DDBJ whole genome shotgun (WGS) entry which is preliminary data.</text>
</comment>
<dbReference type="InterPro" id="IPR004463">
    <property type="entry name" value="UDP-acyl_GlcNac_deAcase"/>
</dbReference>
<evidence type="ECO:0000256" key="11">
    <source>
        <dbReference type="ARBA" id="ARBA00024535"/>
    </source>
</evidence>
<dbReference type="Pfam" id="PF03331">
    <property type="entry name" value="LpxC"/>
    <property type="match status" value="1"/>
</dbReference>
<evidence type="ECO:0000256" key="6">
    <source>
        <dbReference type="ARBA" id="ARBA00022556"/>
    </source>
</evidence>
<evidence type="ECO:0000313" key="14">
    <source>
        <dbReference type="Proteomes" id="UP000469011"/>
    </source>
</evidence>
<dbReference type="InterPro" id="IPR011334">
    <property type="entry name" value="UDP-acyl_GlcNac_deAcase_C"/>
</dbReference>
<dbReference type="SUPFAM" id="SSF54211">
    <property type="entry name" value="Ribosomal protein S5 domain 2-like"/>
    <property type="match status" value="2"/>
</dbReference>
<evidence type="ECO:0000256" key="2">
    <source>
        <dbReference type="ARBA" id="ARBA00002923"/>
    </source>
</evidence>
<evidence type="ECO:0000256" key="5">
    <source>
        <dbReference type="ARBA" id="ARBA00022516"/>
    </source>
</evidence>
<reference evidence="13 14" key="1">
    <citation type="submission" date="2020-01" db="EMBL/GenBank/DDBJ databases">
        <title>Jiella pacifica sp. nov.</title>
        <authorList>
            <person name="Xue Z."/>
            <person name="Zhu S."/>
            <person name="Chen J."/>
            <person name="Yang J."/>
        </authorList>
    </citation>
    <scope>NUCLEOTIDE SEQUENCE [LARGE SCALE GENOMIC DNA]</scope>
    <source>
        <strain evidence="13 14">40Bstr34</strain>
    </source>
</reference>
<evidence type="ECO:0000256" key="10">
    <source>
        <dbReference type="ARBA" id="ARBA00023098"/>
    </source>
</evidence>
<organism evidence="13 14">
    <name type="scientific">Jiella pacifica</name>
    <dbReference type="NCBI Taxonomy" id="2696469"/>
    <lineage>
        <taxon>Bacteria</taxon>
        <taxon>Pseudomonadati</taxon>
        <taxon>Pseudomonadota</taxon>
        <taxon>Alphaproteobacteria</taxon>
        <taxon>Hyphomicrobiales</taxon>
        <taxon>Aurantimonadaceae</taxon>
        <taxon>Jiella</taxon>
    </lineage>
</organism>
<evidence type="ECO:0000256" key="3">
    <source>
        <dbReference type="ARBA" id="ARBA00005002"/>
    </source>
</evidence>
<keyword evidence="7 12" id="KW-0479">Metal-binding</keyword>
<dbReference type="InterPro" id="IPR015870">
    <property type="entry name" value="UDP-acyl_N-AcGlcN_deAcase_N"/>
</dbReference>
<dbReference type="PANTHER" id="PTHR33694">
    <property type="entry name" value="UDP-3-O-ACYL-N-ACETYLGLUCOSAMINE DEACETYLASE 1, MITOCHONDRIAL-RELATED"/>
    <property type="match status" value="1"/>
</dbReference>
<dbReference type="HAMAP" id="MF_00388">
    <property type="entry name" value="LpxC"/>
    <property type="match status" value="1"/>
</dbReference>
<keyword evidence="6 12" id="KW-0441">Lipid A biosynthesis</keyword>
<evidence type="ECO:0000256" key="1">
    <source>
        <dbReference type="ARBA" id="ARBA00001947"/>
    </source>
</evidence>
<feature type="binding site" evidence="12">
    <location>
        <position position="239"/>
    </location>
    <ligand>
        <name>Zn(2+)</name>
        <dbReference type="ChEBI" id="CHEBI:29105"/>
    </ligand>
</feature>
<dbReference type="GO" id="GO:0016020">
    <property type="term" value="C:membrane"/>
    <property type="evidence" value="ECO:0007669"/>
    <property type="project" value="GOC"/>
</dbReference>
<evidence type="ECO:0000256" key="4">
    <source>
        <dbReference type="ARBA" id="ARBA00012745"/>
    </source>
</evidence>
<dbReference type="GO" id="GO:0103117">
    <property type="term" value="F:UDP-3-O-acyl-N-acetylglucosamine deacetylase activity"/>
    <property type="evidence" value="ECO:0007669"/>
    <property type="project" value="UniProtKB-UniRule"/>
</dbReference>
<dbReference type="AlphaFoldDB" id="A0A6N9SW52"/>
<keyword evidence="8 12" id="KW-0378">Hydrolase</keyword>
<comment type="cofactor">
    <cofactor evidence="1 12">
        <name>Zn(2+)</name>
        <dbReference type="ChEBI" id="CHEBI:29105"/>
    </cofactor>
</comment>
<sequence>MLMFQQTIASRIDFYGVGVHSGLPVRLALLPAETDTGIVFHLAGADGLVHEIPAISSNSAPTDLSTVVGDLKGSHVSTIEHLMAALYAMGVDNVVVRIDAKETPILDGCAAEYVRGIAEAGVVSQVAKRRYLRILKPVCVELKEARAEYRPYAGTRFEIEIDFDNAAIGRQSYRADLTAARFTKDLVRARTFGFMADVERLWAAGYALGSSLENSVVLSDDGRVVNPEGLRFEDEFVRHKALDAVGDQALAGVRILGCYRSYRGGHRLNALALKALLADRKAYEIVEMPSRRVDPVRHAPLVAVAAPAYGPQVL</sequence>
<keyword evidence="9 12" id="KW-0862">Zinc</keyword>
<feature type="active site" description="Proton donor" evidence="12">
    <location>
        <position position="266"/>
    </location>
</feature>
<dbReference type="InterPro" id="IPR020568">
    <property type="entry name" value="Ribosomal_Su5_D2-typ_SF"/>
</dbReference>
<dbReference type="Gene3D" id="3.30.230.20">
    <property type="entry name" value="lpxc deacetylase, domain 1"/>
    <property type="match status" value="1"/>
</dbReference>
<dbReference type="NCBIfam" id="TIGR00325">
    <property type="entry name" value="lpxC"/>
    <property type="match status" value="1"/>
</dbReference>
<gene>
    <name evidence="12" type="primary">lpxC</name>
    <name evidence="13" type="ORF">GTK09_02570</name>
</gene>
<dbReference type="Proteomes" id="UP000469011">
    <property type="component" value="Unassembled WGS sequence"/>
</dbReference>
<keyword evidence="5 12" id="KW-0444">Lipid biosynthesis</keyword>
<dbReference type="EMBL" id="JAAAMG010000001">
    <property type="protein sequence ID" value="NDW03300.1"/>
    <property type="molecule type" value="Genomic_DNA"/>
</dbReference>
<keyword evidence="10 12" id="KW-0443">Lipid metabolism</keyword>
<comment type="catalytic activity">
    <reaction evidence="11 12">
        <text>a UDP-3-O-[(3R)-3-hydroxyacyl]-N-acetyl-alpha-D-glucosamine + H2O = a UDP-3-O-[(3R)-3-hydroxyacyl]-alpha-D-glucosamine + acetate</text>
        <dbReference type="Rhea" id="RHEA:67816"/>
        <dbReference type="ChEBI" id="CHEBI:15377"/>
        <dbReference type="ChEBI" id="CHEBI:30089"/>
        <dbReference type="ChEBI" id="CHEBI:137740"/>
        <dbReference type="ChEBI" id="CHEBI:173225"/>
        <dbReference type="EC" id="3.5.1.108"/>
    </reaction>
</comment>
<name>A0A6N9SW52_9HYPH</name>
<protein>
    <recommendedName>
        <fullName evidence="4 12">UDP-3-O-acyl-N-acetylglucosamine deacetylase</fullName>
        <shortName evidence="12">UDP-3-O-acyl-GlcNAc deacetylase</shortName>
        <ecNumber evidence="4 12">3.5.1.108</ecNumber>
    </recommendedName>
    <alternativeName>
        <fullName evidence="12">UDP-3-O-[R-3-hydroxymyristoyl]-N-acetylglucosamine deacetylase</fullName>
    </alternativeName>
</protein>
<dbReference type="EC" id="3.5.1.108" evidence="4 12"/>
<feature type="binding site" evidence="12">
    <location>
        <position position="243"/>
    </location>
    <ligand>
        <name>Zn(2+)</name>
        <dbReference type="ChEBI" id="CHEBI:29105"/>
    </ligand>
</feature>
<dbReference type="GO" id="GO:0046872">
    <property type="term" value="F:metal ion binding"/>
    <property type="evidence" value="ECO:0007669"/>
    <property type="project" value="UniProtKB-KW"/>
</dbReference>
<evidence type="ECO:0000256" key="7">
    <source>
        <dbReference type="ARBA" id="ARBA00022723"/>
    </source>
</evidence>
<accession>A0A6N9SW52</accession>